<evidence type="ECO:0000256" key="2">
    <source>
        <dbReference type="SAM" id="SignalP"/>
    </source>
</evidence>
<organism evidence="3 4">
    <name type="scientific">Gymnopus androsaceus JB14</name>
    <dbReference type="NCBI Taxonomy" id="1447944"/>
    <lineage>
        <taxon>Eukaryota</taxon>
        <taxon>Fungi</taxon>
        <taxon>Dikarya</taxon>
        <taxon>Basidiomycota</taxon>
        <taxon>Agaricomycotina</taxon>
        <taxon>Agaricomycetes</taxon>
        <taxon>Agaricomycetidae</taxon>
        <taxon>Agaricales</taxon>
        <taxon>Marasmiineae</taxon>
        <taxon>Omphalotaceae</taxon>
        <taxon>Gymnopus</taxon>
    </lineage>
</organism>
<dbReference type="Proteomes" id="UP000799118">
    <property type="component" value="Unassembled WGS sequence"/>
</dbReference>
<dbReference type="AlphaFoldDB" id="A0A6A4GLF3"/>
<keyword evidence="4" id="KW-1185">Reference proteome</keyword>
<protein>
    <submittedName>
        <fullName evidence="3">Uncharacterized protein</fullName>
    </submittedName>
</protein>
<proteinExistence type="predicted"/>
<feature type="signal peptide" evidence="2">
    <location>
        <begin position="1"/>
        <end position="19"/>
    </location>
</feature>
<reference evidence="3" key="1">
    <citation type="journal article" date="2019" name="Environ. Microbiol.">
        <title>Fungal ecological strategies reflected in gene transcription - a case study of two litter decomposers.</title>
        <authorList>
            <person name="Barbi F."/>
            <person name="Kohler A."/>
            <person name="Barry K."/>
            <person name="Baskaran P."/>
            <person name="Daum C."/>
            <person name="Fauchery L."/>
            <person name="Ihrmark K."/>
            <person name="Kuo A."/>
            <person name="LaButti K."/>
            <person name="Lipzen A."/>
            <person name="Morin E."/>
            <person name="Grigoriev I.V."/>
            <person name="Henrissat B."/>
            <person name="Lindahl B."/>
            <person name="Martin F."/>
        </authorList>
    </citation>
    <scope>NUCLEOTIDE SEQUENCE</scope>
    <source>
        <strain evidence="3">JB14</strain>
    </source>
</reference>
<accession>A0A6A4GLF3</accession>
<gene>
    <name evidence="3" type="ORF">BT96DRAFT_928153</name>
</gene>
<name>A0A6A4GLF3_9AGAR</name>
<feature type="region of interest" description="Disordered" evidence="1">
    <location>
        <begin position="32"/>
        <end position="61"/>
    </location>
</feature>
<keyword evidence="2" id="KW-0732">Signal</keyword>
<evidence type="ECO:0000313" key="4">
    <source>
        <dbReference type="Proteomes" id="UP000799118"/>
    </source>
</evidence>
<dbReference type="EMBL" id="ML769873">
    <property type="protein sequence ID" value="KAE9386511.1"/>
    <property type="molecule type" value="Genomic_DNA"/>
</dbReference>
<evidence type="ECO:0000256" key="1">
    <source>
        <dbReference type="SAM" id="MobiDB-lite"/>
    </source>
</evidence>
<sequence>MLLALVCSLVLLYLLLCLAKVSPPRRPTLLLQPLEPSMSTSSSGTSATTTTSAANTTATASGSSGLCMAIGRPAFWRSSKTIAWLLRLLLEELSLATAAVALFSSSSFFVFATSSSSYHHS</sequence>
<feature type="chain" id="PRO_5025505646" evidence="2">
    <location>
        <begin position="20"/>
        <end position="121"/>
    </location>
</feature>
<evidence type="ECO:0000313" key="3">
    <source>
        <dbReference type="EMBL" id="KAE9386511.1"/>
    </source>
</evidence>